<gene>
    <name evidence="1" type="ORF">LCGC14_0207960</name>
</gene>
<dbReference type="EMBL" id="LAZR01000095">
    <property type="protein sequence ID" value="KKN92305.1"/>
    <property type="molecule type" value="Genomic_DNA"/>
</dbReference>
<sequence length="116" mass="12890">MNLSLLQRPRKIRPGTNTMYIYYPAVVTTNDVLEPGTVLKILDVFEGDSISTTTLKVVSAKDWDSHRYGRAGVSACSKDSSEEPGEELCDCQKELSEMSDAFKELVHYVLLSDVGK</sequence>
<evidence type="ECO:0000313" key="1">
    <source>
        <dbReference type="EMBL" id="KKN92305.1"/>
    </source>
</evidence>
<name>A0A0F9UGH7_9ZZZZ</name>
<organism evidence="1">
    <name type="scientific">marine sediment metagenome</name>
    <dbReference type="NCBI Taxonomy" id="412755"/>
    <lineage>
        <taxon>unclassified sequences</taxon>
        <taxon>metagenomes</taxon>
        <taxon>ecological metagenomes</taxon>
    </lineage>
</organism>
<comment type="caution">
    <text evidence="1">The sequence shown here is derived from an EMBL/GenBank/DDBJ whole genome shotgun (WGS) entry which is preliminary data.</text>
</comment>
<reference evidence="1" key="1">
    <citation type="journal article" date="2015" name="Nature">
        <title>Complex archaea that bridge the gap between prokaryotes and eukaryotes.</title>
        <authorList>
            <person name="Spang A."/>
            <person name="Saw J.H."/>
            <person name="Jorgensen S.L."/>
            <person name="Zaremba-Niedzwiedzka K."/>
            <person name="Martijn J."/>
            <person name="Lind A.E."/>
            <person name="van Eijk R."/>
            <person name="Schleper C."/>
            <person name="Guy L."/>
            <person name="Ettema T.J."/>
        </authorList>
    </citation>
    <scope>NUCLEOTIDE SEQUENCE</scope>
</reference>
<dbReference type="AlphaFoldDB" id="A0A0F9UGH7"/>
<proteinExistence type="predicted"/>
<accession>A0A0F9UGH7</accession>
<protein>
    <submittedName>
        <fullName evidence="1">Uncharacterized protein</fullName>
    </submittedName>
</protein>